<dbReference type="RefSeq" id="WP_235806658.1">
    <property type="nucleotide sequence ID" value="NZ_AZDJ01000003.1"/>
</dbReference>
<sequence length="50" mass="5271">MVDTGRSPKDLPDQRTLHPNIILPALPNVAGLVNASKNGHVISDVAICLV</sequence>
<organism evidence="1 2">
    <name type="scientific">Lacticaseibacillus nasuensis JCM 17158</name>
    <dbReference type="NCBI Taxonomy" id="1291734"/>
    <lineage>
        <taxon>Bacteria</taxon>
        <taxon>Bacillati</taxon>
        <taxon>Bacillota</taxon>
        <taxon>Bacilli</taxon>
        <taxon>Lactobacillales</taxon>
        <taxon>Lactobacillaceae</taxon>
        <taxon>Lacticaseibacillus</taxon>
    </lineage>
</organism>
<name>A0A0R1JXE0_9LACO</name>
<evidence type="ECO:0000313" key="2">
    <source>
        <dbReference type="Proteomes" id="UP000051804"/>
    </source>
</evidence>
<reference evidence="1 2" key="1">
    <citation type="journal article" date="2015" name="Genome Announc.">
        <title>Expanding the biotechnology potential of lactobacilli through comparative genomics of 213 strains and associated genera.</title>
        <authorList>
            <person name="Sun Z."/>
            <person name="Harris H.M."/>
            <person name="McCann A."/>
            <person name="Guo C."/>
            <person name="Argimon S."/>
            <person name="Zhang W."/>
            <person name="Yang X."/>
            <person name="Jeffery I.B."/>
            <person name="Cooney J.C."/>
            <person name="Kagawa T.F."/>
            <person name="Liu W."/>
            <person name="Song Y."/>
            <person name="Salvetti E."/>
            <person name="Wrobel A."/>
            <person name="Rasinkangas P."/>
            <person name="Parkhill J."/>
            <person name="Rea M.C."/>
            <person name="O'Sullivan O."/>
            <person name="Ritari J."/>
            <person name="Douillard F.P."/>
            <person name="Paul Ross R."/>
            <person name="Yang R."/>
            <person name="Briner A.E."/>
            <person name="Felis G.E."/>
            <person name="de Vos W.M."/>
            <person name="Barrangou R."/>
            <person name="Klaenhammer T.R."/>
            <person name="Caufield P.W."/>
            <person name="Cui Y."/>
            <person name="Zhang H."/>
            <person name="O'Toole P.W."/>
        </authorList>
    </citation>
    <scope>NUCLEOTIDE SEQUENCE [LARGE SCALE GENOMIC DNA]</scope>
    <source>
        <strain evidence="1 2">JCM 17158</strain>
    </source>
</reference>
<dbReference type="Proteomes" id="UP000051804">
    <property type="component" value="Unassembled WGS sequence"/>
</dbReference>
<proteinExistence type="predicted"/>
<keyword evidence="2" id="KW-1185">Reference proteome</keyword>
<accession>A0A0R1JXE0</accession>
<protein>
    <submittedName>
        <fullName evidence="1">Uncharacterized protein</fullName>
    </submittedName>
</protein>
<gene>
    <name evidence="1" type="ORF">FD02_GL001754</name>
</gene>
<dbReference type="AlphaFoldDB" id="A0A0R1JXE0"/>
<comment type="caution">
    <text evidence="1">The sequence shown here is derived from an EMBL/GenBank/DDBJ whole genome shotgun (WGS) entry which is preliminary data.</text>
</comment>
<dbReference type="EMBL" id="AZDJ01000003">
    <property type="protein sequence ID" value="KRK73923.1"/>
    <property type="molecule type" value="Genomic_DNA"/>
</dbReference>
<evidence type="ECO:0000313" key="1">
    <source>
        <dbReference type="EMBL" id="KRK73923.1"/>
    </source>
</evidence>